<protein>
    <submittedName>
        <fullName evidence="6">Acyl-CoA synthetase (AMP-forming)/AMP-acid ligase II</fullName>
    </submittedName>
</protein>
<dbReference type="GO" id="GO:0006631">
    <property type="term" value="P:fatty acid metabolic process"/>
    <property type="evidence" value="ECO:0007669"/>
    <property type="project" value="TreeGrafter"/>
</dbReference>
<feature type="region of interest" description="Disordered" evidence="3">
    <location>
        <begin position="345"/>
        <end position="374"/>
    </location>
</feature>
<dbReference type="Gene3D" id="3.40.50.12780">
    <property type="entry name" value="N-terminal domain of ligase-like"/>
    <property type="match status" value="1"/>
</dbReference>
<evidence type="ECO:0000256" key="3">
    <source>
        <dbReference type="SAM" id="MobiDB-lite"/>
    </source>
</evidence>
<dbReference type="GO" id="GO:0031956">
    <property type="term" value="F:medium-chain fatty acid-CoA ligase activity"/>
    <property type="evidence" value="ECO:0007669"/>
    <property type="project" value="TreeGrafter"/>
</dbReference>
<evidence type="ECO:0000256" key="2">
    <source>
        <dbReference type="ARBA" id="ARBA00022598"/>
    </source>
</evidence>
<feature type="domain" description="AMP-dependent synthetase/ligase" evidence="4">
    <location>
        <begin position="409"/>
        <end position="776"/>
    </location>
</feature>
<evidence type="ECO:0000259" key="5">
    <source>
        <dbReference type="Pfam" id="PF00561"/>
    </source>
</evidence>
<dbReference type="RefSeq" id="WP_090031724.1">
    <property type="nucleotide sequence ID" value="NZ_BONM01000022.1"/>
</dbReference>
<feature type="compositionally biased region" description="Low complexity" evidence="3">
    <location>
        <begin position="36"/>
        <end position="46"/>
    </location>
</feature>
<dbReference type="InterPro" id="IPR000873">
    <property type="entry name" value="AMP-dep_synth/lig_dom"/>
</dbReference>
<feature type="domain" description="AB hydrolase-1" evidence="5">
    <location>
        <begin position="72"/>
        <end position="326"/>
    </location>
</feature>
<dbReference type="PANTHER" id="PTHR43201">
    <property type="entry name" value="ACYL-COA SYNTHETASE"/>
    <property type="match status" value="1"/>
</dbReference>
<reference evidence="6 7" key="1">
    <citation type="submission" date="2016-10" db="EMBL/GenBank/DDBJ databases">
        <authorList>
            <person name="de Groot N.N."/>
        </authorList>
    </citation>
    <scope>NUCLEOTIDE SEQUENCE [LARGE SCALE GENOMIC DNA]</scope>
    <source>
        <strain evidence="6 7">CGMCC 4.6945</strain>
    </source>
</reference>
<dbReference type="Proteomes" id="UP000199012">
    <property type="component" value="Unassembled WGS sequence"/>
</dbReference>
<keyword evidence="7" id="KW-1185">Reference proteome</keyword>
<dbReference type="AlphaFoldDB" id="A0A1I0XF36"/>
<dbReference type="OrthoDB" id="812569at2"/>
<dbReference type="InterPro" id="IPR045851">
    <property type="entry name" value="AMP-bd_C_sf"/>
</dbReference>
<dbReference type="InterPro" id="IPR020845">
    <property type="entry name" value="AMP-binding_CS"/>
</dbReference>
<dbReference type="InterPro" id="IPR042099">
    <property type="entry name" value="ANL_N_sf"/>
</dbReference>
<dbReference type="Pfam" id="PF00561">
    <property type="entry name" value="Abhydrolase_1"/>
    <property type="match status" value="1"/>
</dbReference>
<evidence type="ECO:0000313" key="7">
    <source>
        <dbReference type="Proteomes" id="UP000199012"/>
    </source>
</evidence>
<dbReference type="EMBL" id="FOKA01000005">
    <property type="protein sequence ID" value="SFA99632.1"/>
    <property type="molecule type" value="Genomic_DNA"/>
</dbReference>
<feature type="region of interest" description="Disordered" evidence="3">
    <location>
        <begin position="1"/>
        <end position="47"/>
    </location>
</feature>
<evidence type="ECO:0000313" key="6">
    <source>
        <dbReference type="EMBL" id="SFA99632.1"/>
    </source>
</evidence>
<evidence type="ECO:0000256" key="1">
    <source>
        <dbReference type="ARBA" id="ARBA00006432"/>
    </source>
</evidence>
<dbReference type="Pfam" id="PF00501">
    <property type="entry name" value="AMP-binding"/>
    <property type="match status" value="1"/>
</dbReference>
<name>A0A1I0XF36_9CELL</name>
<dbReference type="Gene3D" id="3.30.300.30">
    <property type="match status" value="1"/>
</dbReference>
<evidence type="ECO:0000259" key="4">
    <source>
        <dbReference type="Pfam" id="PF00501"/>
    </source>
</evidence>
<dbReference type="SUPFAM" id="SSF53474">
    <property type="entry name" value="alpha/beta-Hydrolases"/>
    <property type="match status" value="1"/>
</dbReference>
<dbReference type="SUPFAM" id="SSF56801">
    <property type="entry name" value="Acetyl-CoA synthetase-like"/>
    <property type="match status" value="1"/>
</dbReference>
<sequence>MSGPTPVDGLPGVDPRDSRVLDVPAAPGDRGGDGPGDAAGDAAGDATGETRRWHVLDTAARLAGLGVEPVGTLLAVHGNPTWSYLWRALLARTVADAAAGRPAWRVVAVDQLELGFSERTGRRRDLAQRLADLSALTDALGLSGPGATGPVVTVGHDWGGVVSLGWAVRHPEVLAGVVTLNTAVHHPLGDPLPAPLRLATARGVLASATRRTTAFLDVTLALARRPPLPDEVRAAYRAPYAGPAGGPHRRDGIAGFVADIPADATHPSRPALDEIADGVARLTVPALVLWGPRDPVFTERYLDDLVDRLPHARVHRYVGAGHLLAEEVPYADAVAAFVAEEVAPSVARPGPAGPSTADLAGRTDGGDAAGAAAPAGAPAPFVPLWRALDERADDDGPAVLDLSVRRRGAPLTVSWRRLAGTVRALAAGLDAAGVRRGQRVQLLVPPGPTLTALVYACLRLGAVVVVADAGLGVRGLSRAVRASWPDVLVAAEPGLLAARALGWPGRRVSAVGLPAAARAALGVETTVAGLVAVGRVRLAAGLPLPAEPGADDPAAVLHTSGSTGPAKGVRYTHGQLAAMRDVVRDHFGIGPRTGLVTGFAPFALLGPAFGTRSVTPVMDVSAPRTLTARAVADAVRAADGRVVFLSPAAIRNVVATAGELGEADREALGRVTTFLSTGAPIAEPLLAAAAALMPGAVPHTPYGMTECLLVTDVTLEGVRAAAGAPDGGVCVGVPIGPARVRIAPLDEGGRAVGAAATTPGVLGEVVVSAPHLKDGYDRLWLTDREAARDVSDAEGARVGAGPRWHRTGDVGHLDDEGRLWIEGRLAHVLTTAVGPVAPVAAETAAETVPGVRRAALVGVGPAGVQVPVVVVEPEAGSSLARSRTGPLRGRSPLAPAELVAAVRAAVGPDRAGVPVVAVLVADTLPTDVRHNSKVDRARLAAWAARVLAGDPVRRP</sequence>
<proteinExistence type="inferred from homology"/>
<accession>A0A1I0XF36</accession>
<gene>
    <name evidence="6" type="ORF">SAMN05421867_10515</name>
</gene>
<dbReference type="PANTHER" id="PTHR43201:SF5">
    <property type="entry name" value="MEDIUM-CHAIN ACYL-COA LIGASE ACSF2, MITOCHONDRIAL"/>
    <property type="match status" value="1"/>
</dbReference>
<dbReference type="STRING" id="988821.SAMN05421867_10515"/>
<dbReference type="InterPro" id="IPR000073">
    <property type="entry name" value="AB_hydrolase_1"/>
</dbReference>
<comment type="similarity">
    <text evidence="1">Belongs to the ATP-dependent AMP-binding enzyme family.</text>
</comment>
<dbReference type="InterPro" id="IPR029058">
    <property type="entry name" value="AB_hydrolase_fold"/>
</dbReference>
<organism evidence="6 7">
    <name type="scientific">Cellulomonas marina</name>
    <dbReference type="NCBI Taxonomy" id="988821"/>
    <lineage>
        <taxon>Bacteria</taxon>
        <taxon>Bacillati</taxon>
        <taxon>Actinomycetota</taxon>
        <taxon>Actinomycetes</taxon>
        <taxon>Micrococcales</taxon>
        <taxon>Cellulomonadaceae</taxon>
        <taxon>Cellulomonas</taxon>
    </lineage>
</organism>
<keyword evidence="2 6" id="KW-0436">Ligase</keyword>
<dbReference type="Gene3D" id="3.40.50.1820">
    <property type="entry name" value="alpha/beta hydrolase"/>
    <property type="match status" value="1"/>
</dbReference>
<dbReference type="PROSITE" id="PS00455">
    <property type="entry name" value="AMP_BINDING"/>
    <property type="match status" value="1"/>
</dbReference>